<gene>
    <name evidence="4" type="ORF">SCD92_10920</name>
</gene>
<dbReference type="EMBL" id="JAXAFO010000016">
    <property type="protein sequence ID" value="MDX6849874.1"/>
    <property type="molecule type" value="Genomic_DNA"/>
</dbReference>
<evidence type="ECO:0000313" key="4">
    <source>
        <dbReference type="EMBL" id="MDX6849874.1"/>
    </source>
</evidence>
<name>A0ABU4RYY9_9GAMM</name>
<feature type="domain" description="Gamma-butyrobetaine hydroxylase-like N-terminal" evidence="3">
    <location>
        <begin position="7"/>
        <end position="89"/>
    </location>
</feature>
<proteinExistence type="predicted"/>
<dbReference type="RefSeq" id="WP_302723577.1">
    <property type="nucleotide sequence ID" value="NZ_JAULRU010000617.1"/>
</dbReference>
<protein>
    <submittedName>
        <fullName evidence="4">DUF971 domain-containing protein</fullName>
    </submittedName>
</protein>
<dbReference type="Gene3D" id="3.30.2020.30">
    <property type="match status" value="1"/>
</dbReference>
<dbReference type="PANTHER" id="PTHR35303:SF5">
    <property type="entry name" value="OS02G0197800 PROTEIN"/>
    <property type="match status" value="1"/>
</dbReference>
<evidence type="ECO:0000259" key="3">
    <source>
        <dbReference type="Pfam" id="PF06155"/>
    </source>
</evidence>
<evidence type="ECO:0000313" key="5">
    <source>
        <dbReference type="Proteomes" id="UP001273505"/>
    </source>
</evidence>
<keyword evidence="5" id="KW-1185">Reference proteome</keyword>
<sequence>MTPTKVKLLRQSAELELSYGDTTFRLDAEFLRVHSPSAEVRGHGAGNEKLQTGKRHVQLQDLEAVGNYGIKLVFDDGHDSGIYTWALLYELCKNHDQYWGKYLTALEQAGQSRDPDVQPLKFHPVSD</sequence>
<organism evidence="4 5">
    <name type="scientific">Gilvimarinus gilvus</name>
    <dbReference type="NCBI Taxonomy" id="3058038"/>
    <lineage>
        <taxon>Bacteria</taxon>
        <taxon>Pseudomonadati</taxon>
        <taxon>Pseudomonadota</taxon>
        <taxon>Gammaproteobacteria</taxon>
        <taxon>Cellvibrionales</taxon>
        <taxon>Cellvibrionaceae</taxon>
        <taxon>Gilvimarinus</taxon>
    </lineage>
</organism>
<evidence type="ECO:0000256" key="2">
    <source>
        <dbReference type="ARBA" id="ARBA00023004"/>
    </source>
</evidence>
<keyword evidence="1" id="KW-0479">Metal-binding</keyword>
<keyword evidence="2" id="KW-0408">Iron</keyword>
<dbReference type="InterPro" id="IPR038492">
    <property type="entry name" value="GBBH-like_N_sf"/>
</dbReference>
<dbReference type="Pfam" id="PF06155">
    <property type="entry name" value="GBBH-like_N"/>
    <property type="match status" value="1"/>
</dbReference>
<dbReference type="PANTHER" id="PTHR35303">
    <property type="entry name" value="OS02G0197800 PROTEIN"/>
    <property type="match status" value="1"/>
</dbReference>
<accession>A0ABU4RYY9</accession>
<evidence type="ECO:0000256" key="1">
    <source>
        <dbReference type="ARBA" id="ARBA00022723"/>
    </source>
</evidence>
<comment type="caution">
    <text evidence="4">The sequence shown here is derived from an EMBL/GenBank/DDBJ whole genome shotgun (WGS) entry which is preliminary data.</text>
</comment>
<dbReference type="InterPro" id="IPR010376">
    <property type="entry name" value="GBBH-like_N"/>
</dbReference>
<reference evidence="4 5" key="1">
    <citation type="submission" date="2023-11" db="EMBL/GenBank/DDBJ databases">
        <title>Gilvimarinus fulvus sp. nov., isolated from the surface of Kelp.</title>
        <authorList>
            <person name="Sun Y.Y."/>
            <person name="Gong Y."/>
            <person name="Du Z.J."/>
        </authorList>
    </citation>
    <scope>NUCLEOTIDE SEQUENCE [LARGE SCALE GENOMIC DNA]</scope>
    <source>
        <strain evidence="4 5">SDUM040013</strain>
    </source>
</reference>
<dbReference type="Proteomes" id="UP001273505">
    <property type="component" value="Unassembled WGS sequence"/>
</dbReference>